<sequence>MSTNLRKPHLLLILALSLFTSTLNASEVKKEEKGSIFSPLFRQLDASSASSASSATATSAALAAASILVMVAMILQIILLGIQGGKIKKLYKGGYIENSNYNDGYSYDSQYAARGNDEIDWSAMNIVEYIAMLEEVWRKFDVQDLECQKRLICELHQDEETFGGIATNIVSMFNYLHYLSLIKLPGGVQDVFAEYMNAAEQGRSKTNNCSKVFNACTFSMKETYRKYFPKGNSLEE</sequence>
<dbReference type="InterPro" id="IPR006631">
    <property type="entry name" value="DM4_12"/>
</dbReference>
<dbReference type="Pfam" id="PF07841">
    <property type="entry name" value="DM4_12"/>
    <property type="match status" value="1"/>
</dbReference>
<keyword evidence="1" id="KW-0812">Transmembrane</keyword>
<name>A0AA88IET5_ARTSF</name>
<dbReference type="Proteomes" id="UP001187531">
    <property type="component" value="Unassembled WGS sequence"/>
</dbReference>
<proteinExistence type="predicted"/>
<evidence type="ECO:0000313" key="4">
    <source>
        <dbReference type="Proteomes" id="UP001187531"/>
    </source>
</evidence>
<keyword evidence="4" id="KW-1185">Reference proteome</keyword>
<organism evidence="3 4">
    <name type="scientific">Artemia franciscana</name>
    <name type="common">Brine shrimp</name>
    <name type="synonym">Artemia sanfranciscana</name>
    <dbReference type="NCBI Taxonomy" id="6661"/>
    <lineage>
        <taxon>Eukaryota</taxon>
        <taxon>Metazoa</taxon>
        <taxon>Ecdysozoa</taxon>
        <taxon>Arthropoda</taxon>
        <taxon>Crustacea</taxon>
        <taxon>Branchiopoda</taxon>
        <taxon>Anostraca</taxon>
        <taxon>Artemiidae</taxon>
        <taxon>Artemia</taxon>
    </lineage>
</organism>
<gene>
    <name evidence="3" type="ORF">QYM36_007768</name>
</gene>
<keyword evidence="1" id="KW-1133">Transmembrane helix</keyword>
<evidence type="ECO:0000256" key="2">
    <source>
        <dbReference type="SAM" id="SignalP"/>
    </source>
</evidence>
<evidence type="ECO:0000313" key="3">
    <source>
        <dbReference type="EMBL" id="KAK2727024.1"/>
    </source>
</evidence>
<keyword evidence="2" id="KW-0732">Signal</keyword>
<keyword evidence="1" id="KW-0472">Membrane</keyword>
<protein>
    <submittedName>
        <fullName evidence="3">Uncharacterized protein</fullName>
    </submittedName>
</protein>
<comment type="caution">
    <text evidence="3">The sequence shown here is derived from an EMBL/GenBank/DDBJ whole genome shotgun (WGS) entry which is preliminary data.</text>
</comment>
<evidence type="ECO:0000256" key="1">
    <source>
        <dbReference type="SAM" id="Phobius"/>
    </source>
</evidence>
<reference evidence="3" key="1">
    <citation type="submission" date="2023-07" db="EMBL/GenBank/DDBJ databases">
        <title>Chromosome-level genome assembly of Artemia franciscana.</title>
        <authorList>
            <person name="Jo E."/>
        </authorList>
    </citation>
    <scope>NUCLEOTIDE SEQUENCE</scope>
    <source>
        <tissue evidence="3">Whole body</tissue>
    </source>
</reference>
<feature type="signal peptide" evidence="2">
    <location>
        <begin position="1"/>
        <end position="25"/>
    </location>
</feature>
<accession>A0AA88IET5</accession>
<feature type="transmembrane region" description="Helical" evidence="1">
    <location>
        <begin position="60"/>
        <end position="82"/>
    </location>
</feature>
<feature type="chain" id="PRO_5041710353" evidence="2">
    <location>
        <begin position="26"/>
        <end position="236"/>
    </location>
</feature>
<dbReference type="EMBL" id="JAVRJZ010000001">
    <property type="protein sequence ID" value="KAK2727024.1"/>
    <property type="molecule type" value="Genomic_DNA"/>
</dbReference>
<dbReference type="AlphaFoldDB" id="A0AA88IET5"/>